<organism evidence="8">
    <name type="scientific">Pseudoscabiosa limonifolia</name>
    <dbReference type="NCBI Taxonomy" id="183566"/>
    <lineage>
        <taxon>Eukaryota</taxon>
        <taxon>Viridiplantae</taxon>
        <taxon>Streptophyta</taxon>
        <taxon>Embryophyta</taxon>
        <taxon>Tracheophyta</taxon>
        <taxon>Spermatophyta</taxon>
        <taxon>Magnoliopsida</taxon>
        <taxon>eudicotyledons</taxon>
        <taxon>Gunneridae</taxon>
        <taxon>Pentapetalae</taxon>
        <taxon>asterids</taxon>
        <taxon>campanulids</taxon>
        <taxon>Dipsacales</taxon>
        <taxon>Caprifoliaceae</taxon>
        <taxon>Pseudoscabiosa</taxon>
    </lineage>
</organism>
<name>G8JET6_9DIPS</name>
<evidence type="ECO:0000256" key="3">
    <source>
        <dbReference type="ARBA" id="ARBA00023125"/>
    </source>
</evidence>
<feature type="domain" description="TCP" evidence="7">
    <location>
        <begin position="1"/>
        <end position="34"/>
    </location>
</feature>
<evidence type="ECO:0000313" key="8">
    <source>
        <dbReference type="EMBL" id="AET51943.1"/>
    </source>
</evidence>
<dbReference type="GO" id="GO:0005634">
    <property type="term" value="C:nucleus"/>
    <property type="evidence" value="ECO:0007669"/>
    <property type="project" value="UniProtKB-SubCell"/>
</dbReference>
<dbReference type="PANTHER" id="PTHR31072">
    <property type="entry name" value="TRANSCRIPTION FACTOR TCP4-RELATED"/>
    <property type="match status" value="1"/>
</dbReference>
<evidence type="ECO:0000259" key="7">
    <source>
        <dbReference type="PROSITE" id="PS51369"/>
    </source>
</evidence>
<gene>
    <name evidence="8" type="primary">CYC3B</name>
</gene>
<evidence type="ECO:0000256" key="6">
    <source>
        <dbReference type="SAM" id="MobiDB-lite"/>
    </source>
</evidence>
<dbReference type="EMBL" id="JN944844">
    <property type="protein sequence ID" value="AET51943.1"/>
    <property type="molecule type" value="Genomic_DNA"/>
</dbReference>
<dbReference type="PROSITE" id="PS51369">
    <property type="entry name" value="TCP"/>
    <property type="match status" value="1"/>
</dbReference>
<sequence length="82" mass="9196">ARRFFDLQDMLGLDKASKTIEWLLAKSKGAIKEINRNIPTSINGEEQKGYGFFSGSSEGEKKKRDLGMAMKSSRDKARAKAR</sequence>
<evidence type="ECO:0000256" key="4">
    <source>
        <dbReference type="ARBA" id="ARBA00023163"/>
    </source>
</evidence>
<feature type="non-terminal residue" evidence="8">
    <location>
        <position position="1"/>
    </location>
</feature>
<keyword evidence="4" id="KW-0804">Transcription</keyword>
<dbReference type="GO" id="GO:0003700">
    <property type="term" value="F:DNA-binding transcription factor activity"/>
    <property type="evidence" value="ECO:0007669"/>
    <property type="project" value="InterPro"/>
</dbReference>
<comment type="subcellular location">
    <subcellularLocation>
        <location evidence="1">Nucleus</location>
    </subcellularLocation>
</comment>
<feature type="region of interest" description="Disordered" evidence="6">
    <location>
        <begin position="53"/>
        <end position="82"/>
    </location>
</feature>
<keyword evidence="5" id="KW-0539">Nucleus</keyword>
<keyword evidence="3" id="KW-0238">DNA-binding</keyword>
<dbReference type="InterPro" id="IPR005333">
    <property type="entry name" value="Transcription_factor_TCP"/>
</dbReference>
<reference evidence="8" key="1">
    <citation type="journal article" date="2011" name="BMC Evol. Biol.">
        <title>Diversification of CYCLOIDEA-like genes in Dipsacaceae (Dipsacales): implications for the evolution of capitulum inflorescences.</title>
        <authorList>
            <person name="Carlson S.E."/>
            <person name="Howarth D.G."/>
            <person name="Donoghue M.J."/>
        </authorList>
    </citation>
    <scope>NUCLEOTIDE SEQUENCE</scope>
    <source>
        <strain evidence="8">SC38</strain>
    </source>
</reference>
<feature type="compositionally biased region" description="Basic and acidic residues" evidence="6">
    <location>
        <begin position="58"/>
        <end position="82"/>
    </location>
</feature>
<protein>
    <submittedName>
        <fullName evidence="8">CYCLOIDEA-like protein 3B</fullName>
    </submittedName>
</protein>
<dbReference type="GO" id="GO:0043565">
    <property type="term" value="F:sequence-specific DNA binding"/>
    <property type="evidence" value="ECO:0007669"/>
    <property type="project" value="TreeGrafter"/>
</dbReference>
<proteinExistence type="predicted"/>
<evidence type="ECO:0000256" key="2">
    <source>
        <dbReference type="ARBA" id="ARBA00023015"/>
    </source>
</evidence>
<evidence type="ECO:0000256" key="5">
    <source>
        <dbReference type="ARBA" id="ARBA00023242"/>
    </source>
</evidence>
<keyword evidence="2" id="KW-0805">Transcription regulation</keyword>
<dbReference type="GO" id="GO:2000032">
    <property type="term" value="P:regulation of secondary shoot formation"/>
    <property type="evidence" value="ECO:0007669"/>
    <property type="project" value="TreeGrafter"/>
</dbReference>
<dbReference type="InterPro" id="IPR017887">
    <property type="entry name" value="TF_TCP_subgr"/>
</dbReference>
<evidence type="ECO:0000256" key="1">
    <source>
        <dbReference type="ARBA" id="ARBA00004123"/>
    </source>
</evidence>
<accession>G8JET6</accession>
<dbReference type="AlphaFoldDB" id="G8JET6"/>
<feature type="non-terminal residue" evidence="8">
    <location>
        <position position="82"/>
    </location>
</feature>
<dbReference type="PANTHER" id="PTHR31072:SF87">
    <property type="entry name" value="TRANSCRIPTION FACTOR TCP12"/>
    <property type="match status" value="1"/>
</dbReference>
<dbReference type="Pfam" id="PF03634">
    <property type="entry name" value="TCP"/>
    <property type="match status" value="1"/>
</dbReference>